<dbReference type="Pfam" id="PF01593">
    <property type="entry name" value="Amino_oxidase"/>
    <property type="match status" value="1"/>
</dbReference>
<evidence type="ECO:0000256" key="2">
    <source>
        <dbReference type="ARBA" id="ARBA00005833"/>
    </source>
</evidence>
<keyword evidence="9" id="KW-1185">Reference proteome</keyword>
<evidence type="ECO:0000313" key="8">
    <source>
        <dbReference type="EMBL" id="MDQ0505045.1"/>
    </source>
</evidence>
<comment type="similarity">
    <text evidence="2">Belongs to the tryptophan 2-monooxygenase family.</text>
</comment>
<evidence type="ECO:0000256" key="6">
    <source>
        <dbReference type="ARBA" id="ARBA00047321"/>
    </source>
</evidence>
<comment type="catalytic activity">
    <reaction evidence="6">
        <text>L-tryptophan + O2 = indole-3-acetamide + CO2 + H2O</text>
        <dbReference type="Rhea" id="RHEA:16165"/>
        <dbReference type="ChEBI" id="CHEBI:15377"/>
        <dbReference type="ChEBI" id="CHEBI:15379"/>
        <dbReference type="ChEBI" id="CHEBI:16031"/>
        <dbReference type="ChEBI" id="CHEBI:16526"/>
        <dbReference type="ChEBI" id="CHEBI:57912"/>
        <dbReference type="EC" id="1.13.12.3"/>
    </reaction>
</comment>
<dbReference type="InterPro" id="IPR002937">
    <property type="entry name" value="Amino_oxidase"/>
</dbReference>
<reference evidence="8 9" key="1">
    <citation type="submission" date="2023-07" db="EMBL/GenBank/DDBJ databases">
        <title>Genomic Encyclopedia of Type Strains, Phase IV (KMG-IV): sequencing the most valuable type-strain genomes for metagenomic binning, comparative biology and taxonomic classification.</title>
        <authorList>
            <person name="Goeker M."/>
        </authorList>
    </citation>
    <scope>NUCLEOTIDE SEQUENCE [LARGE SCALE GENOMIC DNA]</scope>
    <source>
        <strain evidence="8 9">DSM 3770</strain>
    </source>
</reference>
<dbReference type="InterPro" id="IPR036188">
    <property type="entry name" value="FAD/NAD-bd_sf"/>
</dbReference>
<protein>
    <recommendedName>
        <fullName evidence="4">Tryptophan 2-monooxygenase</fullName>
        <ecNumber evidence="3">1.13.12.3</ecNumber>
    </recommendedName>
</protein>
<comment type="pathway">
    <text evidence="1">Plant hormone metabolism; auxin biosynthesis.</text>
</comment>
<evidence type="ECO:0000256" key="1">
    <source>
        <dbReference type="ARBA" id="ARBA00004814"/>
    </source>
</evidence>
<dbReference type="RefSeq" id="WP_237345557.1">
    <property type="nucleotide sequence ID" value="NZ_JABWGX010000011.1"/>
</dbReference>
<comment type="caution">
    <text evidence="8">The sequence shown here is derived from an EMBL/GenBank/DDBJ whole genome shotgun (WGS) entry which is preliminary data.</text>
</comment>
<proteinExistence type="inferred from homology"/>
<dbReference type="InterPro" id="IPR050281">
    <property type="entry name" value="Flavin_monoamine_oxidase"/>
</dbReference>
<dbReference type="EMBL" id="JAUSVY010000003">
    <property type="protein sequence ID" value="MDQ0505045.1"/>
    <property type="molecule type" value="Genomic_DNA"/>
</dbReference>
<organism evidence="8 9">
    <name type="scientific">Xanthobacter agilis</name>
    <dbReference type="NCBI Taxonomy" id="47492"/>
    <lineage>
        <taxon>Bacteria</taxon>
        <taxon>Pseudomonadati</taxon>
        <taxon>Pseudomonadota</taxon>
        <taxon>Alphaproteobacteria</taxon>
        <taxon>Hyphomicrobiales</taxon>
        <taxon>Xanthobacteraceae</taxon>
        <taxon>Xanthobacter</taxon>
    </lineage>
</organism>
<evidence type="ECO:0000313" key="9">
    <source>
        <dbReference type="Proteomes" id="UP001241747"/>
    </source>
</evidence>
<dbReference type="GO" id="GO:0097621">
    <property type="term" value="F:monoamine oxidase activity"/>
    <property type="evidence" value="ECO:0007669"/>
    <property type="project" value="UniProtKB-EC"/>
</dbReference>
<keyword evidence="5" id="KW-0073">Auxin biosynthesis</keyword>
<feature type="domain" description="Amine oxidase" evidence="7">
    <location>
        <begin position="15"/>
        <end position="413"/>
    </location>
</feature>
<dbReference type="PRINTS" id="PR00411">
    <property type="entry name" value="PNDRDTASEI"/>
</dbReference>
<accession>A0ABU0LD21</accession>
<dbReference type="EC" id="1.13.12.3" evidence="3"/>
<dbReference type="SUPFAM" id="SSF51905">
    <property type="entry name" value="FAD/NAD(P)-binding domain"/>
    <property type="match status" value="1"/>
</dbReference>
<dbReference type="Gene3D" id="3.50.50.60">
    <property type="entry name" value="FAD/NAD(P)-binding domain"/>
    <property type="match status" value="1"/>
</dbReference>
<evidence type="ECO:0000256" key="4">
    <source>
        <dbReference type="ARBA" id="ARBA00017871"/>
    </source>
</evidence>
<gene>
    <name evidence="8" type="ORF">QOZ94_001827</name>
</gene>
<dbReference type="PANTHER" id="PTHR10742:SF410">
    <property type="entry name" value="LYSINE-SPECIFIC HISTONE DEMETHYLASE 2"/>
    <property type="match status" value="1"/>
</dbReference>
<evidence type="ECO:0000256" key="5">
    <source>
        <dbReference type="ARBA" id="ARBA00023070"/>
    </source>
</evidence>
<evidence type="ECO:0000259" key="7">
    <source>
        <dbReference type="Pfam" id="PF01593"/>
    </source>
</evidence>
<dbReference type="PANTHER" id="PTHR10742">
    <property type="entry name" value="FLAVIN MONOAMINE OXIDASE"/>
    <property type="match status" value="1"/>
</dbReference>
<dbReference type="SUPFAM" id="SSF54373">
    <property type="entry name" value="FAD-linked reductases, C-terminal domain"/>
    <property type="match status" value="1"/>
</dbReference>
<dbReference type="Proteomes" id="UP001241747">
    <property type="component" value="Unassembled WGS sequence"/>
</dbReference>
<sequence>MTCTPDVVVIGAGAAGLAAGVRLMEAGADFRVLEAASVRGGRAATDRETLGVPFDLGCHWLHDARANPFVPIARALGFAFDDSRGGRRGSRVHLGARFATPDEARDAEDAVEAAFEAVTAHGRAGHDVAASEVLPDLGRWEPLARHWLSLMSAAPPDRISTLDFSLYRDTEDNWPVLDGYGDLVLAHARHVPVTLNCPVTRIDHSGPRIVIESGEGTLHCRIVIVAVSTAVVAKGRLSFSPALPPHLGEAFAALPLGVAEKVALLFDKDVFGVAPRTGLDAFDESRAEALAVSAILNPAGVPAAVVHIAGPDAGALVRAGEGAMVDFAASALGRAFGPDLKRHVRRARVSRWSAQPFIGGAYSCALPGAGDLRHLLAEGLDARIFFAGEAVGGPAFSTAHGAHLSGIAAAEAALARLGPSSHD</sequence>
<evidence type="ECO:0000256" key="3">
    <source>
        <dbReference type="ARBA" id="ARBA00012535"/>
    </source>
</evidence>
<name>A0ABU0LD21_XANAG</name>
<keyword evidence="8" id="KW-0560">Oxidoreductase</keyword>